<keyword evidence="4" id="KW-0274">FAD</keyword>
<dbReference type="InterPro" id="IPR009100">
    <property type="entry name" value="AcylCoA_DH/oxidase_NM_dom_sf"/>
</dbReference>
<feature type="domain" description="Acyl-CoA dehydrogenase/oxidase C-terminal" evidence="6">
    <location>
        <begin position="232"/>
        <end position="368"/>
    </location>
</feature>
<evidence type="ECO:0000256" key="1">
    <source>
        <dbReference type="ARBA" id="ARBA00001974"/>
    </source>
</evidence>
<dbReference type="SUPFAM" id="SSF47203">
    <property type="entry name" value="Acyl-CoA dehydrogenase C-terminal domain-like"/>
    <property type="match status" value="1"/>
</dbReference>
<dbReference type="InterPro" id="IPR013786">
    <property type="entry name" value="AcylCoA_DH/ox_N"/>
</dbReference>
<organism evidence="8 9">
    <name type="scientific">Frankia torreyi</name>
    <dbReference type="NCBI Taxonomy" id="1856"/>
    <lineage>
        <taxon>Bacteria</taxon>
        <taxon>Bacillati</taxon>
        <taxon>Actinomycetota</taxon>
        <taxon>Actinomycetes</taxon>
        <taxon>Frankiales</taxon>
        <taxon>Frankiaceae</taxon>
        <taxon>Frankia</taxon>
    </lineage>
</organism>
<proteinExistence type="inferred from homology"/>
<evidence type="ECO:0000259" key="7">
    <source>
        <dbReference type="Pfam" id="PF02771"/>
    </source>
</evidence>
<dbReference type="Proteomes" id="UP000032545">
    <property type="component" value="Unassembled WGS sequence"/>
</dbReference>
<evidence type="ECO:0000256" key="3">
    <source>
        <dbReference type="ARBA" id="ARBA00022630"/>
    </source>
</evidence>
<gene>
    <name evidence="8" type="ORF">FF36_02255</name>
</gene>
<evidence type="ECO:0000313" key="8">
    <source>
        <dbReference type="EMBL" id="KJE23297.1"/>
    </source>
</evidence>
<keyword evidence="9" id="KW-1185">Reference proteome</keyword>
<feature type="domain" description="Acyl-CoA dehydrogenase/oxidase N-terminal" evidence="7">
    <location>
        <begin position="6"/>
        <end position="116"/>
    </location>
</feature>
<dbReference type="InterPro" id="IPR009075">
    <property type="entry name" value="AcylCo_DH/oxidase_C"/>
</dbReference>
<dbReference type="GO" id="GO:0003995">
    <property type="term" value="F:acyl-CoA dehydrogenase activity"/>
    <property type="evidence" value="ECO:0007669"/>
    <property type="project" value="TreeGrafter"/>
</dbReference>
<dbReference type="SUPFAM" id="SSF56645">
    <property type="entry name" value="Acyl-CoA dehydrogenase NM domain-like"/>
    <property type="match status" value="1"/>
</dbReference>
<accession>A0A0D8BIT2</accession>
<evidence type="ECO:0000256" key="5">
    <source>
        <dbReference type="ARBA" id="ARBA00023002"/>
    </source>
</evidence>
<dbReference type="InterPro" id="IPR046373">
    <property type="entry name" value="Acyl-CoA_Oxase/DH_mid-dom_sf"/>
</dbReference>
<dbReference type="Gene3D" id="1.20.140.10">
    <property type="entry name" value="Butyryl-CoA Dehydrogenase, subunit A, domain 3"/>
    <property type="match status" value="1"/>
</dbReference>
<dbReference type="Pfam" id="PF00441">
    <property type="entry name" value="Acyl-CoA_dh_1"/>
    <property type="match status" value="1"/>
</dbReference>
<evidence type="ECO:0000256" key="2">
    <source>
        <dbReference type="ARBA" id="ARBA00009347"/>
    </source>
</evidence>
<dbReference type="PANTHER" id="PTHR43884:SF20">
    <property type="entry name" value="ACYL-COA DEHYDROGENASE FADE28"/>
    <property type="match status" value="1"/>
</dbReference>
<dbReference type="PATRIC" id="fig|1502723.3.peg.1271"/>
<comment type="cofactor">
    <cofactor evidence="1">
        <name>FAD</name>
        <dbReference type="ChEBI" id="CHEBI:57692"/>
    </cofactor>
</comment>
<dbReference type="AlphaFoldDB" id="A0A0D8BIT2"/>
<comment type="caution">
    <text evidence="8">The sequence shown here is derived from an EMBL/GenBank/DDBJ whole genome shotgun (WGS) entry which is preliminary data.</text>
</comment>
<dbReference type="PANTHER" id="PTHR43884">
    <property type="entry name" value="ACYL-COA DEHYDROGENASE"/>
    <property type="match status" value="1"/>
</dbReference>
<dbReference type="Gene3D" id="2.40.110.10">
    <property type="entry name" value="Butyryl-CoA Dehydrogenase, subunit A, domain 2"/>
    <property type="match status" value="1"/>
</dbReference>
<dbReference type="GO" id="GO:0050660">
    <property type="term" value="F:flavin adenine dinucleotide binding"/>
    <property type="evidence" value="ECO:0007669"/>
    <property type="project" value="InterPro"/>
</dbReference>
<dbReference type="EMBL" id="JYFN01000014">
    <property type="protein sequence ID" value="KJE23297.1"/>
    <property type="molecule type" value="Genomic_DNA"/>
</dbReference>
<dbReference type="CDD" id="cd00567">
    <property type="entry name" value="ACAD"/>
    <property type="match status" value="1"/>
</dbReference>
<evidence type="ECO:0000313" key="9">
    <source>
        <dbReference type="Proteomes" id="UP000032545"/>
    </source>
</evidence>
<reference evidence="8 9" key="2">
    <citation type="journal article" date="2016" name="Genome Announc.">
        <title>Permanent Draft Genome Sequences for Two Variants of Frankia sp. Strain CpI1, the First Frankia Strain Isolated from Root Nodules of Comptonia peregrina.</title>
        <authorList>
            <person name="Oshone R."/>
            <person name="Hurst S.G.IV."/>
            <person name="Abebe-Akele F."/>
            <person name="Simpson S."/>
            <person name="Morris K."/>
            <person name="Thomas W.K."/>
            <person name="Tisa L.S."/>
        </authorList>
    </citation>
    <scope>NUCLEOTIDE SEQUENCE [LARGE SCALE GENOMIC DNA]</scope>
    <source>
        <strain evidence="9">CpI1-S</strain>
    </source>
</reference>
<name>A0A0D8BIT2_9ACTN</name>
<protein>
    <submittedName>
        <fullName evidence="8">Acyl-CoA dehydrogenase</fullName>
    </submittedName>
</protein>
<keyword evidence="5" id="KW-0560">Oxidoreductase</keyword>
<sequence>MLPGVTADQRLFAETAERFIRSTCPVSTVRRVAQREEELDGGYFTEIGELGWLALFVPEEHGGGSPSGRPVLDAGLIAEQRGRYLQPGGVVGSNVAALALTLGGTGEQRALLDDLAGGKALAAWALGDPVGGWEASAGVKVRRGDTGFVLSGTKGLVQDAHLADWFLVSAAVDGRPALFWLPADAPGLTVEPLAGLDLTHRYAELVLRDVAAPASAVVGQIGGDDDLGERLLQVATVLTVAEMVGAIGELFAMTLEHARNRAAFGRVIGSFQAVKHQLADLSLAVECSRAIAGGALTAVQEQAPDAAELASAAKAFVGDAAIDVSQGCLQLHGGIGYTWEHDLHLYLRRLATDRVVFGDPAWHRERICRLHGL</sequence>
<evidence type="ECO:0000256" key="4">
    <source>
        <dbReference type="ARBA" id="ARBA00022827"/>
    </source>
</evidence>
<dbReference type="InterPro" id="IPR036250">
    <property type="entry name" value="AcylCo_DH-like_C"/>
</dbReference>
<dbReference type="OrthoDB" id="8677713at2"/>
<dbReference type="Gene3D" id="1.10.540.10">
    <property type="entry name" value="Acyl-CoA dehydrogenase/oxidase, N-terminal domain"/>
    <property type="match status" value="1"/>
</dbReference>
<keyword evidence="3" id="KW-0285">Flavoprotein</keyword>
<dbReference type="InterPro" id="IPR037069">
    <property type="entry name" value="AcylCoA_DH/ox_N_sf"/>
</dbReference>
<reference evidence="9" key="1">
    <citation type="submission" date="2015-02" db="EMBL/GenBank/DDBJ databases">
        <title>Draft Genome of Frankia sp. CpI1-S.</title>
        <authorList>
            <person name="Oshone R.T."/>
            <person name="Ngom M."/>
            <person name="Ghodhbane-Gtari F."/>
            <person name="Gtari M."/>
            <person name="Morris K."/>
            <person name="Thomas K."/>
            <person name="Sen A."/>
            <person name="Tisa L.S."/>
        </authorList>
    </citation>
    <scope>NUCLEOTIDE SEQUENCE [LARGE SCALE GENOMIC DNA]</scope>
    <source>
        <strain evidence="9">CpI1-S</strain>
    </source>
</reference>
<evidence type="ECO:0000259" key="6">
    <source>
        <dbReference type="Pfam" id="PF00441"/>
    </source>
</evidence>
<dbReference type="Pfam" id="PF02771">
    <property type="entry name" value="Acyl-CoA_dh_N"/>
    <property type="match status" value="1"/>
</dbReference>
<comment type="similarity">
    <text evidence="2">Belongs to the acyl-CoA dehydrogenase family.</text>
</comment>